<organism evidence="2 3">
    <name type="scientific">Phytophthora fragariaefolia</name>
    <dbReference type="NCBI Taxonomy" id="1490495"/>
    <lineage>
        <taxon>Eukaryota</taxon>
        <taxon>Sar</taxon>
        <taxon>Stramenopiles</taxon>
        <taxon>Oomycota</taxon>
        <taxon>Peronosporomycetes</taxon>
        <taxon>Peronosporales</taxon>
        <taxon>Peronosporaceae</taxon>
        <taxon>Phytophthora</taxon>
    </lineage>
</organism>
<dbReference type="AlphaFoldDB" id="A0A9W6YMH9"/>
<comment type="caution">
    <text evidence="2">The sequence shown here is derived from an EMBL/GenBank/DDBJ whole genome shotgun (WGS) entry which is preliminary data.</text>
</comment>
<name>A0A9W6YMH9_9STRA</name>
<sequence length="98" mass="11070">MDLSDEEGSQEDSTEGDDERCADAIEVFPFDFSSASNWRDWRAAVTGVTRTVAIRKRNALTWADAGRHCTTVCKRPGLPGRYWYPVPIDLHTPRLDVN</sequence>
<keyword evidence="3" id="KW-1185">Reference proteome</keyword>
<accession>A0A9W6YMH9</accession>
<reference evidence="2" key="1">
    <citation type="submission" date="2023-04" db="EMBL/GenBank/DDBJ databases">
        <title>Phytophthora fragariaefolia NBRC 109709.</title>
        <authorList>
            <person name="Ichikawa N."/>
            <person name="Sato H."/>
            <person name="Tonouchi N."/>
        </authorList>
    </citation>
    <scope>NUCLEOTIDE SEQUENCE</scope>
    <source>
        <strain evidence="2">NBRC 109709</strain>
    </source>
</reference>
<protein>
    <submittedName>
        <fullName evidence="2">Unnamed protein product</fullName>
    </submittedName>
</protein>
<feature type="region of interest" description="Disordered" evidence="1">
    <location>
        <begin position="1"/>
        <end position="20"/>
    </location>
</feature>
<dbReference type="Proteomes" id="UP001165121">
    <property type="component" value="Unassembled WGS sequence"/>
</dbReference>
<evidence type="ECO:0000313" key="2">
    <source>
        <dbReference type="EMBL" id="GMF68220.1"/>
    </source>
</evidence>
<evidence type="ECO:0000313" key="3">
    <source>
        <dbReference type="Proteomes" id="UP001165121"/>
    </source>
</evidence>
<proteinExistence type="predicted"/>
<dbReference type="EMBL" id="BSXT01008917">
    <property type="protein sequence ID" value="GMF68220.1"/>
    <property type="molecule type" value="Genomic_DNA"/>
</dbReference>
<gene>
    <name evidence="2" type="ORF">Pfra01_002843600</name>
</gene>
<evidence type="ECO:0000256" key="1">
    <source>
        <dbReference type="SAM" id="MobiDB-lite"/>
    </source>
</evidence>